<feature type="compositionally biased region" description="Basic and acidic residues" evidence="1">
    <location>
        <begin position="220"/>
        <end position="235"/>
    </location>
</feature>
<feature type="compositionally biased region" description="Basic and acidic residues" evidence="1">
    <location>
        <begin position="364"/>
        <end position="375"/>
    </location>
</feature>
<keyword evidence="3" id="KW-1185">Reference proteome</keyword>
<organism evidence="2 3">
    <name type="scientific">Cystoisospora suis</name>
    <dbReference type="NCBI Taxonomy" id="483139"/>
    <lineage>
        <taxon>Eukaryota</taxon>
        <taxon>Sar</taxon>
        <taxon>Alveolata</taxon>
        <taxon>Apicomplexa</taxon>
        <taxon>Conoidasida</taxon>
        <taxon>Coccidia</taxon>
        <taxon>Eucoccidiorida</taxon>
        <taxon>Eimeriorina</taxon>
        <taxon>Sarcocystidae</taxon>
        <taxon>Cystoisospora</taxon>
    </lineage>
</organism>
<dbReference type="RefSeq" id="XP_067918659.1">
    <property type="nucleotide sequence ID" value="XM_068069359.1"/>
</dbReference>
<feature type="compositionally biased region" description="Polar residues" evidence="1">
    <location>
        <begin position="236"/>
        <end position="245"/>
    </location>
</feature>
<gene>
    <name evidence="2" type="ORF">CSUI_009243</name>
</gene>
<dbReference type="OrthoDB" id="333295at2759"/>
<feature type="compositionally biased region" description="Basic and acidic residues" evidence="1">
    <location>
        <begin position="183"/>
        <end position="197"/>
    </location>
</feature>
<accession>A0A2C6KKI7</accession>
<evidence type="ECO:0000313" key="2">
    <source>
        <dbReference type="EMBL" id="PHJ16934.1"/>
    </source>
</evidence>
<feature type="region of interest" description="Disordered" evidence="1">
    <location>
        <begin position="419"/>
        <end position="438"/>
    </location>
</feature>
<dbReference type="GeneID" id="94432570"/>
<feature type="compositionally biased region" description="Basic and acidic residues" evidence="1">
    <location>
        <begin position="156"/>
        <end position="174"/>
    </location>
</feature>
<feature type="compositionally biased region" description="Acidic residues" evidence="1">
    <location>
        <begin position="429"/>
        <end position="438"/>
    </location>
</feature>
<feature type="region of interest" description="Disordered" evidence="1">
    <location>
        <begin position="318"/>
        <end position="384"/>
    </location>
</feature>
<dbReference type="AlphaFoldDB" id="A0A2C6KKI7"/>
<dbReference type="Proteomes" id="UP000221165">
    <property type="component" value="Unassembled WGS sequence"/>
</dbReference>
<feature type="region of interest" description="Disordered" evidence="1">
    <location>
        <begin position="41"/>
        <end position="248"/>
    </location>
</feature>
<evidence type="ECO:0000313" key="3">
    <source>
        <dbReference type="Proteomes" id="UP000221165"/>
    </source>
</evidence>
<feature type="compositionally biased region" description="Basic and acidic residues" evidence="1">
    <location>
        <begin position="108"/>
        <end position="140"/>
    </location>
</feature>
<comment type="caution">
    <text evidence="2">The sequence shown here is derived from an EMBL/GenBank/DDBJ whole genome shotgun (WGS) entry which is preliminary data.</text>
</comment>
<sequence>MAAQDPEELHQFRLWHRRLRRIDKELQETRSEAAKCAAEAWREGSFGCRFSAASEKEDETESEEMPHRQREAYRRGHGGRIDSGAEEREQKSSHPPIAEETDDGSKEEEERRKTQSERQRKEQRRENNAGEREEREETGRKPLATNEDGIEEAEQEETKKEEMLATRSYHEGGGEARGSMSERALKDSDRSKADSSFRGKFRGAPGQDEKKRTEKKRKREERCLSKENSVERDQQQEGSDYTCGTINEEEKKGTGISLEKMLPLLRSRRTSCNWAPDPRLCRAFGLPDPWSRMPFFDDRKYTAEELKVLLHQRDQLGRQGEMKVQAGSDSVTADTPESIPPSLPSGTSETHSEVGRSVSPPRAARAENHDSEVVGKKSIGGPQHPLVIQSGVITQEHEMPVKTKSSVIPPVKLFKAIFDADASGTSSDSSDEEESDKE</sequence>
<proteinExistence type="predicted"/>
<dbReference type="VEuPathDB" id="ToxoDB:CSUI_009243"/>
<dbReference type="EMBL" id="MIGC01005450">
    <property type="protein sequence ID" value="PHJ16934.1"/>
    <property type="molecule type" value="Genomic_DNA"/>
</dbReference>
<protein>
    <submittedName>
        <fullName evidence="2">Uncharacterized protein</fullName>
    </submittedName>
</protein>
<reference evidence="2 3" key="1">
    <citation type="journal article" date="2017" name="Int. J. Parasitol.">
        <title>The genome of the protozoan parasite Cystoisospora suis and a reverse vaccinology approach to identify vaccine candidates.</title>
        <authorList>
            <person name="Palmieri N."/>
            <person name="Shrestha A."/>
            <person name="Ruttkowski B."/>
            <person name="Beck T."/>
            <person name="Vogl C."/>
            <person name="Tomley F."/>
            <person name="Blake D.P."/>
            <person name="Joachim A."/>
        </authorList>
    </citation>
    <scope>NUCLEOTIDE SEQUENCE [LARGE SCALE GENOMIC DNA]</scope>
    <source>
        <strain evidence="2 3">Wien I</strain>
    </source>
</reference>
<feature type="compositionally biased region" description="Basic and acidic residues" evidence="1">
    <location>
        <begin position="64"/>
        <end position="92"/>
    </location>
</feature>
<evidence type="ECO:0000256" key="1">
    <source>
        <dbReference type="SAM" id="MobiDB-lite"/>
    </source>
</evidence>
<name>A0A2C6KKI7_9APIC</name>